<evidence type="ECO:0000313" key="4">
    <source>
        <dbReference type="Proteomes" id="UP000198688"/>
    </source>
</evidence>
<dbReference type="AlphaFoldDB" id="A0A1H1PIP5"/>
<comment type="similarity">
    <text evidence="2">Belongs to the TacA antitoxin family.</text>
</comment>
<dbReference type="Gene3D" id="1.20.5.780">
    <property type="entry name" value="Single helix bin"/>
    <property type="match status" value="1"/>
</dbReference>
<evidence type="ECO:0000256" key="2">
    <source>
        <dbReference type="ARBA" id="ARBA00049988"/>
    </source>
</evidence>
<dbReference type="Pfam" id="PF08681">
    <property type="entry name" value="TacA1"/>
    <property type="match status" value="1"/>
</dbReference>
<organism evidence="3 4">
    <name type="scientific">Actinoplanes derwentensis</name>
    <dbReference type="NCBI Taxonomy" id="113562"/>
    <lineage>
        <taxon>Bacteria</taxon>
        <taxon>Bacillati</taxon>
        <taxon>Actinomycetota</taxon>
        <taxon>Actinomycetes</taxon>
        <taxon>Micromonosporales</taxon>
        <taxon>Micromonosporaceae</taxon>
        <taxon>Actinoplanes</taxon>
    </lineage>
</organism>
<dbReference type="SUPFAM" id="SSF47598">
    <property type="entry name" value="Ribbon-helix-helix"/>
    <property type="match status" value="1"/>
</dbReference>
<protein>
    <submittedName>
        <fullName evidence="3">Uncharacterized conserved protein, DUF1778 family</fullName>
    </submittedName>
</protein>
<dbReference type="Proteomes" id="UP000198688">
    <property type="component" value="Chromosome I"/>
</dbReference>
<keyword evidence="1" id="KW-1277">Toxin-antitoxin system</keyword>
<name>A0A1H1PIP5_9ACTN</name>
<accession>A0A1H1PIP5</accession>
<dbReference type="InterPro" id="IPR014795">
    <property type="entry name" value="TacA_1-like"/>
</dbReference>
<sequence>MEAETELPRPRLATRQKAILEAASQAVGAGVSAFALEVVTEAAADVPADRQAFLLDENSWQMFDDALRRPERDVVGLQKLLTARNN</sequence>
<dbReference type="RefSeq" id="WP_231953905.1">
    <property type="nucleotide sequence ID" value="NZ_BOMJ01000019.1"/>
</dbReference>
<reference evidence="3 4" key="1">
    <citation type="submission" date="2016-10" db="EMBL/GenBank/DDBJ databases">
        <authorList>
            <person name="de Groot N.N."/>
        </authorList>
    </citation>
    <scope>NUCLEOTIDE SEQUENCE [LARGE SCALE GENOMIC DNA]</scope>
    <source>
        <strain evidence="3 4">DSM 43941</strain>
    </source>
</reference>
<dbReference type="InterPro" id="IPR010985">
    <property type="entry name" value="Ribbon_hlx_hlx"/>
</dbReference>
<keyword evidence="4" id="KW-1185">Reference proteome</keyword>
<dbReference type="STRING" id="113562.SAMN04489716_0029"/>
<evidence type="ECO:0000256" key="1">
    <source>
        <dbReference type="ARBA" id="ARBA00022649"/>
    </source>
</evidence>
<gene>
    <name evidence="3" type="ORF">SAMN04489716_0029</name>
</gene>
<proteinExistence type="inferred from homology"/>
<dbReference type="EMBL" id="LT629758">
    <property type="protein sequence ID" value="SDS10947.1"/>
    <property type="molecule type" value="Genomic_DNA"/>
</dbReference>
<dbReference type="GO" id="GO:0006355">
    <property type="term" value="P:regulation of DNA-templated transcription"/>
    <property type="evidence" value="ECO:0007669"/>
    <property type="project" value="InterPro"/>
</dbReference>
<evidence type="ECO:0000313" key="3">
    <source>
        <dbReference type="EMBL" id="SDS10947.1"/>
    </source>
</evidence>